<name>A0A8J6U565_9HYPH</name>
<organism evidence="2 3">
    <name type="scientific">Oryzicola mucosus</name>
    <dbReference type="NCBI Taxonomy" id="2767425"/>
    <lineage>
        <taxon>Bacteria</taxon>
        <taxon>Pseudomonadati</taxon>
        <taxon>Pseudomonadota</taxon>
        <taxon>Alphaproteobacteria</taxon>
        <taxon>Hyphomicrobiales</taxon>
        <taxon>Phyllobacteriaceae</taxon>
        <taxon>Oryzicola</taxon>
    </lineage>
</organism>
<reference evidence="2" key="1">
    <citation type="submission" date="2020-09" db="EMBL/GenBank/DDBJ databases">
        <title>Genome seq and assembly of Tianweitania sp.</title>
        <authorList>
            <person name="Chhetri G."/>
        </authorList>
    </citation>
    <scope>NUCLEOTIDE SEQUENCE</scope>
    <source>
        <strain evidence="2">Rool2</strain>
    </source>
</reference>
<dbReference type="Pfam" id="PF00534">
    <property type="entry name" value="Glycos_transf_1"/>
    <property type="match status" value="1"/>
</dbReference>
<evidence type="ECO:0000313" key="3">
    <source>
        <dbReference type="Proteomes" id="UP000643405"/>
    </source>
</evidence>
<evidence type="ECO:0000259" key="1">
    <source>
        <dbReference type="Pfam" id="PF00534"/>
    </source>
</evidence>
<dbReference type="AlphaFoldDB" id="A0A8J6U565"/>
<keyword evidence="3" id="KW-1185">Reference proteome</keyword>
<dbReference type="GO" id="GO:0016757">
    <property type="term" value="F:glycosyltransferase activity"/>
    <property type="evidence" value="ECO:0007669"/>
    <property type="project" value="InterPro"/>
</dbReference>
<dbReference type="InterPro" id="IPR001296">
    <property type="entry name" value="Glyco_trans_1"/>
</dbReference>
<gene>
    <name evidence="2" type="ORF">ICI42_13430</name>
</gene>
<protein>
    <submittedName>
        <fullName evidence="2">Glycosyltransferase</fullName>
    </submittedName>
</protein>
<dbReference type="EMBL" id="JACVVX010000004">
    <property type="protein sequence ID" value="MBD0415660.1"/>
    <property type="molecule type" value="Genomic_DNA"/>
</dbReference>
<proteinExistence type="predicted"/>
<feature type="domain" description="Glycosyl transferase family 1" evidence="1">
    <location>
        <begin position="190"/>
        <end position="263"/>
    </location>
</feature>
<dbReference type="Proteomes" id="UP000643405">
    <property type="component" value="Unassembled WGS sequence"/>
</dbReference>
<accession>A0A8J6U565</accession>
<evidence type="ECO:0000313" key="2">
    <source>
        <dbReference type="EMBL" id="MBD0415660.1"/>
    </source>
</evidence>
<comment type="caution">
    <text evidence="2">The sequence shown here is derived from an EMBL/GenBank/DDBJ whole genome shotgun (WGS) entry which is preliminary data.</text>
</comment>
<dbReference type="Gene3D" id="3.40.50.2000">
    <property type="entry name" value="Glycogen Phosphorylase B"/>
    <property type="match status" value="1"/>
</dbReference>
<dbReference type="SUPFAM" id="SSF53756">
    <property type="entry name" value="UDP-Glycosyltransferase/glycogen phosphorylase"/>
    <property type="match status" value="1"/>
</dbReference>
<sequence>MTPDFDSPAGGIRVIYRHVDILNAAGINARVLHQKPGFRCTWFEHETKIVDVGHATISEGDLLVVSELEAELLKRLPSGTRHVIFNQNSHLTWQRATTPFPSSHGYNPDLVGVVTVSDHNRDMLRCLFPGCLIHRIHLSIDPLVFRRGIDPAPRRIAYMPRRGRDDARQVFEMLNGRGALDGWELCALDRLSHAAVAERLRETRIFLAFTYQEGFGLPAAEAMACGNYVIGHHGFGGREFFKPDFSATVAAGDVLGFVHEIEAAVVHDHEDAMWCRDRGRKASEFIHAEYAPKREREDVTGLYAEMLGLTTAHEQAVYASAS</sequence>